<feature type="compositionally biased region" description="Basic residues" evidence="1">
    <location>
        <begin position="85"/>
        <end position="97"/>
    </location>
</feature>
<evidence type="ECO:0000313" key="2">
    <source>
        <dbReference type="EMBL" id="PWN01773.1"/>
    </source>
</evidence>
<feature type="compositionally biased region" description="Basic and acidic residues" evidence="1">
    <location>
        <begin position="50"/>
        <end position="84"/>
    </location>
</feature>
<comment type="caution">
    <text evidence="2">The sequence shown here is derived from an EMBL/GenBank/DDBJ whole genome shotgun (WGS) entry which is preliminary data.</text>
</comment>
<dbReference type="EMBL" id="QGDD01000008">
    <property type="protein sequence ID" value="PWN01773.1"/>
    <property type="molecule type" value="Genomic_DNA"/>
</dbReference>
<keyword evidence="3" id="KW-1185">Reference proteome</keyword>
<accession>A0A316TBM4</accession>
<dbReference type="AlphaFoldDB" id="A0A316TBM4"/>
<sequence length="97" mass="10810">MTYIVFGVAGVLVLCLVVWAGHRMVRNPAPNAGGIADGLGSFNEVFDPGRARADQDLKSRDNQREIVPRPEDEDDHPFRIDHVTMRAHIKRPKPPQA</sequence>
<evidence type="ECO:0000313" key="3">
    <source>
        <dbReference type="Proteomes" id="UP000245507"/>
    </source>
</evidence>
<protein>
    <submittedName>
        <fullName evidence="2">Uncharacterized protein</fullName>
    </submittedName>
</protein>
<feature type="region of interest" description="Disordered" evidence="1">
    <location>
        <begin position="50"/>
        <end position="97"/>
    </location>
</feature>
<dbReference type="RefSeq" id="WP_109696025.1">
    <property type="nucleotide sequence ID" value="NZ_QGDD01000008.1"/>
</dbReference>
<dbReference type="OrthoDB" id="3789347at2"/>
<name>A0A316TBM4_9ACTN</name>
<gene>
    <name evidence="2" type="ORF">DJ010_17235</name>
</gene>
<reference evidence="2 3" key="1">
    <citation type="submission" date="2018-05" db="EMBL/GenBank/DDBJ databases">
        <title>Nocardioides silvaticus genome.</title>
        <authorList>
            <person name="Li C."/>
            <person name="Wang G."/>
        </authorList>
    </citation>
    <scope>NUCLEOTIDE SEQUENCE [LARGE SCALE GENOMIC DNA]</scope>
    <source>
        <strain evidence="2 3">CCTCC AB 2018079</strain>
    </source>
</reference>
<organism evidence="2 3">
    <name type="scientific">Nocardioides silvaticus</name>
    <dbReference type="NCBI Taxonomy" id="2201891"/>
    <lineage>
        <taxon>Bacteria</taxon>
        <taxon>Bacillati</taxon>
        <taxon>Actinomycetota</taxon>
        <taxon>Actinomycetes</taxon>
        <taxon>Propionibacteriales</taxon>
        <taxon>Nocardioidaceae</taxon>
        <taxon>Nocardioides</taxon>
    </lineage>
</organism>
<proteinExistence type="predicted"/>
<evidence type="ECO:0000256" key="1">
    <source>
        <dbReference type="SAM" id="MobiDB-lite"/>
    </source>
</evidence>
<dbReference type="Proteomes" id="UP000245507">
    <property type="component" value="Unassembled WGS sequence"/>
</dbReference>